<dbReference type="EMBL" id="BEHY01000053">
    <property type="protein sequence ID" value="GBD09614.1"/>
    <property type="molecule type" value="Genomic_DNA"/>
</dbReference>
<dbReference type="AlphaFoldDB" id="A0A2H5Y833"/>
<reference evidence="2" key="1">
    <citation type="submission" date="2017-09" db="EMBL/GenBank/DDBJ databases">
        <title>Metaegenomics of thermophilic ammonia-oxidizing enrichment culture.</title>
        <authorList>
            <person name="Kato S."/>
            <person name="Suzuki K."/>
        </authorList>
    </citation>
    <scope>NUCLEOTIDE SEQUENCE [LARGE SCALE GENOMIC DNA]</scope>
</reference>
<evidence type="ECO:0000313" key="2">
    <source>
        <dbReference type="Proteomes" id="UP000236642"/>
    </source>
</evidence>
<name>A0A2H5Y833_9CHLR</name>
<comment type="caution">
    <text evidence="1">The sequence shown here is derived from an EMBL/GenBank/DDBJ whole genome shotgun (WGS) entry which is preliminary data.</text>
</comment>
<accession>A0A2H5Y833</accession>
<protein>
    <submittedName>
        <fullName evidence="1">Uncharacterized protein</fullName>
    </submittedName>
</protein>
<organism evidence="1 2">
    <name type="scientific">Candidatus Thermoflexus japonica</name>
    <dbReference type="NCBI Taxonomy" id="2035417"/>
    <lineage>
        <taxon>Bacteria</taxon>
        <taxon>Bacillati</taxon>
        <taxon>Chloroflexota</taxon>
        <taxon>Thermoflexia</taxon>
        <taxon>Thermoflexales</taxon>
        <taxon>Thermoflexaceae</taxon>
        <taxon>Thermoflexus</taxon>
    </lineage>
</organism>
<dbReference type="Proteomes" id="UP000236642">
    <property type="component" value="Unassembled WGS sequence"/>
</dbReference>
<evidence type="ECO:0000313" key="1">
    <source>
        <dbReference type="EMBL" id="GBD09614.1"/>
    </source>
</evidence>
<gene>
    <name evidence="1" type="ORF">HRbin22_01871</name>
</gene>
<proteinExistence type="predicted"/>
<sequence>MALKPCGKLAAPLARATGFRRRHAGRYLTPVFFSLTVWPR</sequence>